<feature type="region of interest" description="Disordered" evidence="1">
    <location>
        <begin position="1"/>
        <end position="207"/>
    </location>
</feature>
<name>A0AAE0KLE3_9PEZI</name>
<evidence type="ECO:0000256" key="1">
    <source>
        <dbReference type="SAM" id="MobiDB-lite"/>
    </source>
</evidence>
<reference evidence="2" key="1">
    <citation type="journal article" date="2023" name="Mol. Phylogenet. Evol.">
        <title>Genome-scale phylogeny and comparative genomics of the fungal order Sordariales.</title>
        <authorList>
            <person name="Hensen N."/>
            <person name="Bonometti L."/>
            <person name="Westerberg I."/>
            <person name="Brannstrom I.O."/>
            <person name="Guillou S."/>
            <person name="Cros-Aarteil S."/>
            <person name="Calhoun S."/>
            <person name="Haridas S."/>
            <person name="Kuo A."/>
            <person name="Mondo S."/>
            <person name="Pangilinan J."/>
            <person name="Riley R."/>
            <person name="LaButti K."/>
            <person name="Andreopoulos B."/>
            <person name="Lipzen A."/>
            <person name="Chen C."/>
            <person name="Yan M."/>
            <person name="Daum C."/>
            <person name="Ng V."/>
            <person name="Clum A."/>
            <person name="Steindorff A."/>
            <person name="Ohm R.A."/>
            <person name="Martin F."/>
            <person name="Silar P."/>
            <person name="Natvig D.O."/>
            <person name="Lalanne C."/>
            <person name="Gautier V."/>
            <person name="Ament-Velasquez S.L."/>
            <person name="Kruys A."/>
            <person name="Hutchinson M.I."/>
            <person name="Powell A.J."/>
            <person name="Barry K."/>
            <person name="Miller A.N."/>
            <person name="Grigoriev I.V."/>
            <person name="Debuchy R."/>
            <person name="Gladieux P."/>
            <person name="Hiltunen Thoren M."/>
            <person name="Johannesson H."/>
        </authorList>
    </citation>
    <scope>NUCLEOTIDE SEQUENCE</scope>
    <source>
        <strain evidence="2">CBS 958.72</strain>
    </source>
</reference>
<accession>A0AAE0KLE3</accession>
<protein>
    <submittedName>
        <fullName evidence="2">Uncharacterized protein</fullName>
    </submittedName>
</protein>
<evidence type="ECO:0000313" key="2">
    <source>
        <dbReference type="EMBL" id="KAK3378786.1"/>
    </source>
</evidence>
<feature type="compositionally biased region" description="Low complexity" evidence="1">
    <location>
        <begin position="49"/>
        <end position="59"/>
    </location>
</feature>
<feature type="compositionally biased region" description="Low complexity" evidence="1">
    <location>
        <begin position="100"/>
        <end position="112"/>
    </location>
</feature>
<dbReference type="AlphaFoldDB" id="A0AAE0KLE3"/>
<dbReference type="Proteomes" id="UP001287356">
    <property type="component" value="Unassembled WGS sequence"/>
</dbReference>
<comment type="caution">
    <text evidence="2">The sequence shown here is derived from an EMBL/GenBank/DDBJ whole genome shotgun (WGS) entry which is preliminary data.</text>
</comment>
<gene>
    <name evidence="2" type="ORF">B0T24DRAFT_716492</name>
</gene>
<evidence type="ECO:0000313" key="3">
    <source>
        <dbReference type="Proteomes" id="UP001287356"/>
    </source>
</evidence>
<feature type="compositionally biased region" description="Basic and acidic residues" evidence="1">
    <location>
        <begin position="80"/>
        <end position="94"/>
    </location>
</feature>
<feature type="compositionally biased region" description="Polar residues" evidence="1">
    <location>
        <begin position="124"/>
        <end position="135"/>
    </location>
</feature>
<reference evidence="2" key="2">
    <citation type="submission" date="2023-06" db="EMBL/GenBank/DDBJ databases">
        <authorList>
            <consortium name="Lawrence Berkeley National Laboratory"/>
            <person name="Haridas S."/>
            <person name="Hensen N."/>
            <person name="Bonometti L."/>
            <person name="Westerberg I."/>
            <person name="Brannstrom I.O."/>
            <person name="Guillou S."/>
            <person name="Cros-Aarteil S."/>
            <person name="Calhoun S."/>
            <person name="Kuo A."/>
            <person name="Mondo S."/>
            <person name="Pangilinan J."/>
            <person name="Riley R."/>
            <person name="Labutti K."/>
            <person name="Andreopoulos B."/>
            <person name="Lipzen A."/>
            <person name="Chen C."/>
            <person name="Yanf M."/>
            <person name="Daum C."/>
            <person name="Ng V."/>
            <person name="Clum A."/>
            <person name="Steindorff A."/>
            <person name="Ohm R."/>
            <person name="Martin F."/>
            <person name="Silar P."/>
            <person name="Natvig D."/>
            <person name="Lalanne C."/>
            <person name="Gautier V."/>
            <person name="Ament-Velasquez S.L."/>
            <person name="Kruys A."/>
            <person name="Hutchinson M.I."/>
            <person name="Powell A.J."/>
            <person name="Barry K."/>
            <person name="Miller A.N."/>
            <person name="Grigoriev I.V."/>
            <person name="Debuchy R."/>
            <person name="Gladieux P."/>
            <person name="Thoren M.H."/>
            <person name="Johannesson H."/>
        </authorList>
    </citation>
    <scope>NUCLEOTIDE SEQUENCE</scope>
    <source>
        <strain evidence="2">CBS 958.72</strain>
    </source>
</reference>
<sequence length="207" mass="22902">MGVEDDDGDTYFNPYTDHFPGFIPDPDTASEVSTEVEFEAAARWAGPQNIIGNNDNGGDASQPAQAAGSQEENDNSDTVIKSEPDAEGDAHPSRNNDNSAAADQPTQAAAPQNNEEQDYHDQRVSITCRYSTSTAYPPLFFMKDESVEDEPVKDESDKDEPIKDESVKDESVKDEPIKDESVKDESVKDEPFKDEFVKDEFIKDEPE</sequence>
<keyword evidence="3" id="KW-1185">Reference proteome</keyword>
<organism evidence="2 3">
    <name type="scientific">Lasiosphaeria ovina</name>
    <dbReference type="NCBI Taxonomy" id="92902"/>
    <lineage>
        <taxon>Eukaryota</taxon>
        <taxon>Fungi</taxon>
        <taxon>Dikarya</taxon>
        <taxon>Ascomycota</taxon>
        <taxon>Pezizomycotina</taxon>
        <taxon>Sordariomycetes</taxon>
        <taxon>Sordariomycetidae</taxon>
        <taxon>Sordariales</taxon>
        <taxon>Lasiosphaeriaceae</taxon>
        <taxon>Lasiosphaeria</taxon>
    </lineage>
</organism>
<feature type="compositionally biased region" description="Basic and acidic residues" evidence="1">
    <location>
        <begin position="153"/>
        <end position="207"/>
    </location>
</feature>
<proteinExistence type="predicted"/>
<dbReference type="EMBL" id="JAULSN010000002">
    <property type="protein sequence ID" value="KAK3378786.1"/>
    <property type="molecule type" value="Genomic_DNA"/>
</dbReference>